<keyword evidence="5" id="KW-0997">Cell inner membrane</keyword>
<sequence length="352" mass="39153">MSIPLPRNRAIADRFGDTPPPLADAASGARMPVPGLVWAFRIDAAGVAQPLPQEAPFVFEPDGWYWLHFNLADSRAQLWLSELVLPPPARALLQSKDTYQQLHSVDGCVYGVIADLMRDIADATEDTGFLRFVMAERLLITGRYQALCAVETARRALERGLRVDHCAALFEVIVHNVADAMESITDNVGETLDRIEDKLLSEDTDDLRQGLGRLRRTCVRLHRHLSGLRVVLHRFDRDGGADLPPSLRPHAGKLAQRLDGLDRTVTEMRERSRLLQEELHLQIEEQGNNSLRVLSVLTALLLPPTLVTGMFGMNLHGLPFSEGGGGFGWAILIMLLSSFVAYVVMKRFGLIR</sequence>
<evidence type="ECO:0000313" key="12">
    <source>
        <dbReference type="EMBL" id="PZA09675.1"/>
    </source>
</evidence>
<evidence type="ECO:0000256" key="1">
    <source>
        <dbReference type="ARBA" id="ARBA00004651"/>
    </source>
</evidence>
<dbReference type="PANTHER" id="PTHR46494:SF3">
    <property type="entry name" value="ZINC TRANSPORT PROTEIN ZNTB"/>
    <property type="match status" value="1"/>
</dbReference>
<proteinExistence type="inferred from homology"/>
<dbReference type="SUPFAM" id="SSF144083">
    <property type="entry name" value="Magnesium transport protein CorA, transmembrane region"/>
    <property type="match status" value="1"/>
</dbReference>
<dbReference type="RefSeq" id="WP_110788246.1">
    <property type="nucleotide sequence ID" value="NZ_QKQS01000029.1"/>
</dbReference>
<evidence type="ECO:0000256" key="11">
    <source>
        <dbReference type="SAM" id="Phobius"/>
    </source>
</evidence>
<keyword evidence="4" id="KW-1003">Cell membrane</keyword>
<dbReference type="Gene3D" id="3.30.460.20">
    <property type="entry name" value="CorA soluble domain-like"/>
    <property type="match status" value="1"/>
</dbReference>
<dbReference type="Gene3D" id="1.20.58.340">
    <property type="entry name" value="Magnesium transport protein CorA, transmembrane region"/>
    <property type="match status" value="2"/>
</dbReference>
<dbReference type="InterPro" id="IPR045861">
    <property type="entry name" value="CorA_cytoplasmic_dom"/>
</dbReference>
<accession>A0A323UA82</accession>
<feature type="transmembrane region" description="Helical" evidence="11">
    <location>
        <begin position="293"/>
        <end position="315"/>
    </location>
</feature>
<evidence type="ECO:0000313" key="13">
    <source>
        <dbReference type="Proteomes" id="UP000248134"/>
    </source>
</evidence>
<keyword evidence="6 11" id="KW-0812">Transmembrane</keyword>
<dbReference type="AlphaFoldDB" id="A0A323UA82"/>
<dbReference type="SUPFAM" id="SSF143865">
    <property type="entry name" value="CorA soluble domain-like"/>
    <property type="match status" value="1"/>
</dbReference>
<dbReference type="GO" id="GO:0050897">
    <property type="term" value="F:cobalt ion binding"/>
    <property type="evidence" value="ECO:0007669"/>
    <property type="project" value="TreeGrafter"/>
</dbReference>
<evidence type="ECO:0000256" key="7">
    <source>
        <dbReference type="ARBA" id="ARBA00022833"/>
    </source>
</evidence>
<keyword evidence="10 11" id="KW-0472">Membrane</keyword>
<keyword evidence="3" id="KW-0813">Transport</keyword>
<evidence type="ECO:0000256" key="10">
    <source>
        <dbReference type="ARBA" id="ARBA00023136"/>
    </source>
</evidence>
<dbReference type="InterPro" id="IPR002523">
    <property type="entry name" value="MgTranspt_CorA/ZnTranspt_ZntB"/>
</dbReference>
<dbReference type="CDD" id="cd12834">
    <property type="entry name" value="ZntB_u1"/>
    <property type="match status" value="1"/>
</dbReference>
<reference evidence="12 13" key="1">
    <citation type="submission" date="2018-06" db="EMBL/GenBank/DDBJ databases">
        <title>Draft Whole-Genome Sequence of the purple photosynthetic bacterium Rhodospeudomonas palustris XCP.</title>
        <authorList>
            <person name="Rayyan A."/>
            <person name="Meyer T.E."/>
            <person name="Kyndt J.A."/>
        </authorList>
    </citation>
    <scope>NUCLEOTIDE SEQUENCE [LARGE SCALE GENOMIC DNA]</scope>
    <source>
        <strain evidence="12 13">XCP</strain>
    </source>
</reference>
<evidence type="ECO:0000256" key="2">
    <source>
        <dbReference type="ARBA" id="ARBA00009765"/>
    </source>
</evidence>
<dbReference type="GO" id="GO:0005886">
    <property type="term" value="C:plasma membrane"/>
    <property type="evidence" value="ECO:0007669"/>
    <property type="project" value="UniProtKB-SubCell"/>
</dbReference>
<name>A0A323UA82_RHOPL</name>
<dbReference type="GO" id="GO:0015087">
    <property type="term" value="F:cobalt ion transmembrane transporter activity"/>
    <property type="evidence" value="ECO:0007669"/>
    <property type="project" value="TreeGrafter"/>
</dbReference>
<dbReference type="Proteomes" id="UP000248134">
    <property type="component" value="Unassembled WGS sequence"/>
</dbReference>
<feature type="transmembrane region" description="Helical" evidence="11">
    <location>
        <begin position="327"/>
        <end position="345"/>
    </location>
</feature>
<dbReference type="GO" id="GO:0000287">
    <property type="term" value="F:magnesium ion binding"/>
    <property type="evidence" value="ECO:0007669"/>
    <property type="project" value="TreeGrafter"/>
</dbReference>
<dbReference type="Pfam" id="PF01544">
    <property type="entry name" value="CorA"/>
    <property type="match status" value="1"/>
</dbReference>
<dbReference type="GO" id="GO:0015095">
    <property type="term" value="F:magnesium ion transmembrane transporter activity"/>
    <property type="evidence" value="ECO:0007669"/>
    <property type="project" value="TreeGrafter"/>
</dbReference>
<evidence type="ECO:0000256" key="9">
    <source>
        <dbReference type="ARBA" id="ARBA00023065"/>
    </source>
</evidence>
<comment type="subcellular location">
    <subcellularLocation>
        <location evidence="1">Cell membrane</location>
        <topology evidence="1">Multi-pass membrane protein</topology>
    </subcellularLocation>
</comment>
<keyword evidence="9" id="KW-0406">Ion transport</keyword>
<organism evidence="12 13">
    <name type="scientific">Rhodopseudomonas palustris</name>
    <dbReference type="NCBI Taxonomy" id="1076"/>
    <lineage>
        <taxon>Bacteria</taxon>
        <taxon>Pseudomonadati</taxon>
        <taxon>Pseudomonadota</taxon>
        <taxon>Alphaproteobacteria</taxon>
        <taxon>Hyphomicrobiales</taxon>
        <taxon>Nitrobacteraceae</taxon>
        <taxon>Rhodopseudomonas</taxon>
    </lineage>
</organism>
<keyword evidence="8 11" id="KW-1133">Transmembrane helix</keyword>
<keyword evidence="7" id="KW-0862">Zinc</keyword>
<comment type="caution">
    <text evidence="12">The sequence shown here is derived from an EMBL/GenBank/DDBJ whole genome shotgun (WGS) entry which is preliminary data.</text>
</comment>
<protein>
    <submittedName>
        <fullName evidence="12">Cobalt transporter</fullName>
    </submittedName>
</protein>
<evidence type="ECO:0000256" key="5">
    <source>
        <dbReference type="ARBA" id="ARBA00022519"/>
    </source>
</evidence>
<evidence type="ECO:0000256" key="8">
    <source>
        <dbReference type="ARBA" id="ARBA00022989"/>
    </source>
</evidence>
<evidence type="ECO:0000256" key="6">
    <source>
        <dbReference type="ARBA" id="ARBA00022692"/>
    </source>
</evidence>
<dbReference type="OrthoDB" id="9803484at2"/>
<gene>
    <name evidence="12" type="ORF">DNX69_22515</name>
</gene>
<dbReference type="InterPro" id="IPR045863">
    <property type="entry name" value="CorA_TM1_TM2"/>
</dbReference>
<dbReference type="PANTHER" id="PTHR46494">
    <property type="entry name" value="CORA FAMILY METAL ION TRANSPORTER (EUROFUNG)"/>
    <property type="match status" value="1"/>
</dbReference>
<evidence type="ECO:0000256" key="3">
    <source>
        <dbReference type="ARBA" id="ARBA00022448"/>
    </source>
</evidence>
<dbReference type="EMBL" id="QKQS01000029">
    <property type="protein sequence ID" value="PZA09675.1"/>
    <property type="molecule type" value="Genomic_DNA"/>
</dbReference>
<comment type="similarity">
    <text evidence="2">Belongs to the CorA metal ion transporter (MIT) (TC 1.A.35) family.</text>
</comment>
<evidence type="ECO:0000256" key="4">
    <source>
        <dbReference type="ARBA" id="ARBA00022475"/>
    </source>
</evidence>